<accession>A0ABX0JT94</accession>
<proteinExistence type="predicted"/>
<sequence length="125" mass="13890">MTSKASDESASPGQAPWGAWEWIKTDFGPARVRSRLKAIYAETEFREFELRHGNETWIGQDTSDVNGHQSFRVGSVFAVDSPHLAFVGDEHASSLDAFVRFAVPYLVSGSTLPDLIGKPRPYFND</sequence>
<gene>
    <name evidence="1" type="ORF">GOB93_15540</name>
</gene>
<protein>
    <submittedName>
        <fullName evidence="1">Uncharacterized protein</fullName>
    </submittedName>
</protein>
<dbReference type="Proteomes" id="UP000635278">
    <property type="component" value="Unassembled WGS sequence"/>
</dbReference>
<dbReference type="RefSeq" id="WP_173584434.1">
    <property type="nucleotide sequence ID" value="NZ_WOTB01000025.1"/>
</dbReference>
<evidence type="ECO:0000313" key="1">
    <source>
        <dbReference type="EMBL" id="NHN86044.1"/>
    </source>
</evidence>
<evidence type="ECO:0000313" key="2">
    <source>
        <dbReference type="Proteomes" id="UP000635278"/>
    </source>
</evidence>
<name>A0ABX0JT94_9PROT</name>
<dbReference type="EMBL" id="WOTB01000025">
    <property type="protein sequence ID" value="NHN86044.1"/>
    <property type="molecule type" value="Genomic_DNA"/>
</dbReference>
<keyword evidence="2" id="KW-1185">Reference proteome</keyword>
<organism evidence="1 2">
    <name type="scientific">Acetobacter musti</name>
    <dbReference type="NCBI Taxonomy" id="864732"/>
    <lineage>
        <taxon>Bacteria</taxon>
        <taxon>Pseudomonadati</taxon>
        <taxon>Pseudomonadota</taxon>
        <taxon>Alphaproteobacteria</taxon>
        <taxon>Acetobacterales</taxon>
        <taxon>Acetobacteraceae</taxon>
        <taxon>Acetobacter</taxon>
    </lineage>
</organism>
<comment type="caution">
    <text evidence="1">The sequence shown here is derived from an EMBL/GenBank/DDBJ whole genome shotgun (WGS) entry which is preliminary data.</text>
</comment>
<reference evidence="1 2" key="1">
    <citation type="journal article" date="2020" name="Int. J. Syst. Evol. Microbiol.">
        <title>Novel acetic acid bacteria from cider fermentations: Acetobacter conturbans sp. nov. and Acetobacter fallax sp. nov.</title>
        <authorList>
            <person name="Sombolestani A.S."/>
            <person name="Cleenwerck I."/>
            <person name="Cnockaert M."/>
            <person name="Borremans W."/>
            <person name="Wieme A.D."/>
            <person name="De Vuyst L."/>
            <person name="Vandamme P."/>
        </authorList>
    </citation>
    <scope>NUCLEOTIDE SEQUENCE [LARGE SCALE GENOMIC DNA]</scope>
    <source>
        <strain evidence="1 2">LMG 30640</strain>
    </source>
</reference>